<feature type="transmembrane region" description="Helical" evidence="10">
    <location>
        <begin position="128"/>
        <end position="149"/>
    </location>
</feature>
<keyword evidence="4" id="KW-0813">Transport</keyword>
<evidence type="ECO:0000256" key="2">
    <source>
        <dbReference type="ARBA" id="ARBA00008160"/>
    </source>
</evidence>
<dbReference type="Pfam" id="PF09801">
    <property type="entry name" value="SYS1"/>
    <property type="match status" value="1"/>
</dbReference>
<dbReference type="PIRSF" id="PIRSF031402">
    <property type="entry name" value="SYS1_homologue"/>
    <property type="match status" value="1"/>
</dbReference>
<protein>
    <recommendedName>
        <fullName evidence="3">Protein SYS1 homolog</fullName>
    </recommendedName>
</protein>
<dbReference type="PANTHER" id="PTHR12952:SF0">
    <property type="entry name" value="PROTEIN SYS1 HOMOLOG"/>
    <property type="match status" value="1"/>
</dbReference>
<dbReference type="GO" id="GO:0000139">
    <property type="term" value="C:Golgi membrane"/>
    <property type="evidence" value="ECO:0007669"/>
    <property type="project" value="UniProtKB-SubCell"/>
</dbReference>
<evidence type="ECO:0000256" key="1">
    <source>
        <dbReference type="ARBA" id="ARBA00004653"/>
    </source>
</evidence>
<dbReference type="STRING" id="37653.A0A0L8HBN4"/>
<dbReference type="OMA" id="EYEMVGM"/>
<feature type="transmembrane region" description="Helical" evidence="10">
    <location>
        <begin position="103"/>
        <end position="122"/>
    </location>
</feature>
<keyword evidence="8" id="KW-0333">Golgi apparatus</keyword>
<gene>
    <name evidence="11" type="ORF">OCBIM_22018091mg</name>
</gene>
<evidence type="ECO:0000256" key="7">
    <source>
        <dbReference type="ARBA" id="ARBA00022989"/>
    </source>
</evidence>
<dbReference type="PANTHER" id="PTHR12952">
    <property type="entry name" value="SYS1"/>
    <property type="match status" value="1"/>
</dbReference>
<evidence type="ECO:0000256" key="10">
    <source>
        <dbReference type="SAM" id="Phobius"/>
    </source>
</evidence>
<name>A0A0L8HBN4_OCTBM</name>
<keyword evidence="9 10" id="KW-0472">Membrane</keyword>
<dbReference type="AlphaFoldDB" id="A0A0L8HBN4"/>
<evidence type="ECO:0000256" key="5">
    <source>
        <dbReference type="ARBA" id="ARBA00022692"/>
    </source>
</evidence>
<evidence type="ECO:0000256" key="9">
    <source>
        <dbReference type="ARBA" id="ARBA00023136"/>
    </source>
</evidence>
<dbReference type="InterPro" id="IPR016973">
    <property type="entry name" value="Integral_membrane_SYS1"/>
</dbReference>
<evidence type="ECO:0000313" key="11">
    <source>
        <dbReference type="EMBL" id="KOF86681.1"/>
    </source>
</evidence>
<dbReference type="GO" id="GO:0005829">
    <property type="term" value="C:cytosol"/>
    <property type="evidence" value="ECO:0007669"/>
    <property type="project" value="GOC"/>
</dbReference>
<comment type="subcellular location">
    <subcellularLocation>
        <location evidence="1">Golgi apparatus membrane</location>
        <topology evidence="1">Multi-pass membrane protein</topology>
    </subcellularLocation>
</comment>
<dbReference type="InterPro" id="IPR019185">
    <property type="entry name" value="Integral_membrane_SYS1-rel"/>
</dbReference>
<keyword evidence="6" id="KW-0653">Protein transport</keyword>
<accession>A0A0L8HBN4</accession>
<dbReference type="GO" id="GO:0005802">
    <property type="term" value="C:trans-Golgi network"/>
    <property type="evidence" value="ECO:0007669"/>
    <property type="project" value="TreeGrafter"/>
</dbReference>
<feature type="transmembrane region" description="Helical" evidence="10">
    <location>
        <begin position="20"/>
        <end position="47"/>
    </location>
</feature>
<comment type="similarity">
    <text evidence="2">Belongs to the SYS1 family.</text>
</comment>
<dbReference type="OrthoDB" id="542931at2759"/>
<sequence length="167" mass="19314">MLALLRRQLTNMHGQFRSSVWDPVLIIAQIITMQCIFYASAGFWLYLTSYITNFDRHISQFFTHSDLDFGEDSGRINAIGFAINSLCCAFGLWIVVQKTKQCLDYAATVHIIHFFCCWIYNARFPQNFYWWLTNIISLILMTVSGEFLCMRSEMKAIPVSLAPKADL</sequence>
<proteinExistence type="inferred from homology"/>
<dbReference type="KEGG" id="obi:106871610"/>
<evidence type="ECO:0000256" key="8">
    <source>
        <dbReference type="ARBA" id="ARBA00023034"/>
    </source>
</evidence>
<evidence type="ECO:0000256" key="4">
    <source>
        <dbReference type="ARBA" id="ARBA00022448"/>
    </source>
</evidence>
<evidence type="ECO:0000256" key="3">
    <source>
        <dbReference type="ARBA" id="ARBA00014516"/>
    </source>
</evidence>
<feature type="transmembrane region" description="Helical" evidence="10">
    <location>
        <begin position="76"/>
        <end position="96"/>
    </location>
</feature>
<dbReference type="GO" id="GO:0006895">
    <property type="term" value="P:Golgi to endosome transport"/>
    <property type="evidence" value="ECO:0007669"/>
    <property type="project" value="TreeGrafter"/>
</dbReference>
<dbReference type="GO" id="GO:0043001">
    <property type="term" value="P:Golgi to plasma membrane protein transport"/>
    <property type="evidence" value="ECO:0007669"/>
    <property type="project" value="TreeGrafter"/>
</dbReference>
<organism evidence="11">
    <name type="scientific">Octopus bimaculoides</name>
    <name type="common">California two-spotted octopus</name>
    <dbReference type="NCBI Taxonomy" id="37653"/>
    <lineage>
        <taxon>Eukaryota</taxon>
        <taxon>Metazoa</taxon>
        <taxon>Spiralia</taxon>
        <taxon>Lophotrochozoa</taxon>
        <taxon>Mollusca</taxon>
        <taxon>Cephalopoda</taxon>
        <taxon>Coleoidea</taxon>
        <taxon>Octopodiformes</taxon>
        <taxon>Octopoda</taxon>
        <taxon>Incirrata</taxon>
        <taxon>Octopodidae</taxon>
        <taxon>Octopus</taxon>
    </lineage>
</organism>
<evidence type="ECO:0000256" key="6">
    <source>
        <dbReference type="ARBA" id="ARBA00022927"/>
    </source>
</evidence>
<keyword evidence="5 10" id="KW-0812">Transmembrane</keyword>
<dbReference type="GO" id="GO:0034067">
    <property type="term" value="P:protein localization to Golgi apparatus"/>
    <property type="evidence" value="ECO:0007669"/>
    <property type="project" value="TreeGrafter"/>
</dbReference>
<keyword evidence="7 10" id="KW-1133">Transmembrane helix</keyword>
<reference evidence="11" key="1">
    <citation type="submission" date="2015-07" db="EMBL/GenBank/DDBJ databases">
        <title>MeaNS - Measles Nucleotide Surveillance Program.</title>
        <authorList>
            <person name="Tran T."/>
            <person name="Druce J."/>
        </authorList>
    </citation>
    <scope>NUCLEOTIDE SEQUENCE</scope>
    <source>
        <strain evidence="11">UCB-OBI-ISO-001</strain>
        <tissue evidence="11">Gonad</tissue>
    </source>
</reference>
<dbReference type="EMBL" id="KQ418571">
    <property type="protein sequence ID" value="KOF86681.1"/>
    <property type="molecule type" value="Genomic_DNA"/>
</dbReference>